<evidence type="ECO:0000256" key="2">
    <source>
        <dbReference type="ARBA" id="ARBA00022746"/>
    </source>
</evidence>
<evidence type="ECO:0000259" key="5">
    <source>
        <dbReference type="Pfam" id="PF01593"/>
    </source>
</evidence>
<dbReference type="RefSeq" id="WP_086890823.1">
    <property type="nucleotide sequence ID" value="NZ_CP021252.1"/>
</dbReference>
<keyword evidence="2 4" id="KW-0125">Carotenoid biosynthesis</keyword>
<dbReference type="PRINTS" id="PR00419">
    <property type="entry name" value="ADXRDTASE"/>
</dbReference>
<gene>
    <name evidence="6" type="ORF">CBE89_03550</name>
</gene>
<comment type="pathway">
    <text evidence="1 4">Carotenoid biosynthesis.</text>
</comment>
<comment type="similarity">
    <text evidence="4">Belongs to the carotenoid/retinoid oxidoreductase family.</text>
</comment>
<dbReference type="AlphaFoldDB" id="A0A2Z2IX28"/>
<evidence type="ECO:0000256" key="3">
    <source>
        <dbReference type="ARBA" id="ARBA00023002"/>
    </source>
</evidence>
<dbReference type="GO" id="GO:0016491">
    <property type="term" value="F:oxidoreductase activity"/>
    <property type="evidence" value="ECO:0007669"/>
    <property type="project" value="UniProtKB-KW"/>
</dbReference>
<dbReference type="Proteomes" id="UP000250197">
    <property type="component" value="Chromosome"/>
</dbReference>
<keyword evidence="3 4" id="KW-0560">Oxidoreductase</keyword>
<organism evidence="6 7">
    <name type="scientific">Corynebacterium striatum</name>
    <dbReference type="NCBI Taxonomy" id="43770"/>
    <lineage>
        <taxon>Bacteria</taxon>
        <taxon>Bacillati</taxon>
        <taxon>Actinomycetota</taxon>
        <taxon>Actinomycetes</taxon>
        <taxon>Mycobacteriales</taxon>
        <taxon>Corynebacteriaceae</taxon>
        <taxon>Corynebacterium</taxon>
    </lineage>
</organism>
<accession>A0A2Z2IX28</accession>
<evidence type="ECO:0000313" key="7">
    <source>
        <dbReference type="Proteomes" id="UP000250197"/>
    </source>
</evidence>
<dbReference type="PANTHER" id="PTHR43734">
    <property type="entry name" value="PHYTOENE DESATURASE"/>
    <property type="match status" value="1"/>
</dbReference>
<dbReference type="NCBIfam" id="TIGR02734">
    <property type="entry name" value="crtI_fam"/>
    <property type="match status" value="1"/>
</dbReference>
<feature type="domain" description="Amine oxidase" evidence="5">
    <location>
        <begin position="23"/>
        <end position="511"/>
    </location>
</feature>
<protein>
    <submittedName>
        <fullName evidence="6">Phytoene dehydrogenase</fullName>
    </submittedName>
</protein>
<dbReference type="EMBL" id="CP021252">
    <property type="protein sequence ID" value="ART20669.1"/>
    <property type="molecule type" value="Genomic_DNA"/>
</dbReference>
<evidence type="ECO:0000256" key="1">
    <source>
        <dbReference type="ARBA" id="ARBA00004829"/>
    </source>
</evidence>
<reference evidence="6 7" key="1">
    <citation type="submission" date="2017-05" db="EMBL/GenBank/DDBJ databases">
        <title>Complete genome sequence of Corynebacterium striatum KC-Na-1 isolated from Neophocaena asiaeorientalis in Korea.</title>
        <authorList>
            <person name="Kim J.H."/>
            <person name="Lee K."/>
        </authorList>
    </citation>
    <scope>NUCLEOTIDE SEQUENCE [LARGE SCALE GENOMIC DNA]</scope>
    <source>
        <strain evidence="6 7">KC-Na-01</strain>
    </source>
</reference>
<sequence length="530" mass="56945">MKTFRRGAVAKQPESVIVIGAGVAGLATAALLARDGKRVTVVDKLEEVGGRAGSLSAEGFRWDTGPSWYLMPEAFDHFFELCGTSTAEELSLVDLTPAYRVYDDSGQFIDVETGVDEVATLFESIEPGAGQRVRDYLDKATDVYNVALERFLYTTFSDPRELLAPTVRSRLGTLAQLLTRTLDKHVAASFRDYRLRQVLSYPAVFLSSEPSTAPAIYSLMSHTDLVEGVRYPLGGFNAVVEAIARQARNAGVTFLLGTEVTGILTDDSARAKGVRIMTSAGSQELFADAVVSAADLHHTETSLLPAHLRSYSAKYFAGRDAGLGTVLVLLGVKGELPQLAHHTLLFSKDWEPDFRAVYHGPEPTRVLDASHSIYISKTSATDPAVAPAGHENLFVLIPIPADTALGHGDAYGAHPSARVEAIADAAIAQIGRWVGIDDFASRIVVRRTLGPADFAERYHAWRGGSIGPAHTLTQSAFFRGKNVSSKVEGLYYAGATTVPGVGVPMCLISAENILKRIHGDTTAAPLPPLH</sequence>
<dbReference type="GO" id="GO:0016117">
    <property type="term" value="P:carotenoid biosynthetic process"/>
    <property type="evidence" value="ECO:0007669"/>
    <property type="project" value="UniProtKB-KW"/>
</dbReference>
<evidence type="ECO:0000256" key="4">
    <source>
        <dbReference type="RuleBase" id="RU362075"/>
    </source>
</evidence>
<dbReference type="Pfam" id="PF01593">
    <property type="entry name" value="Amino_oxidase"/>
    <property type="match status" value="1"/>
</dbReference>
<dbReference type="SUPFAM" id="SSF51905">
    <property type="entry name" value="FAD/NAD(P)-binding domain"/>
    <property type="match status" value="1"/>
</dbReference>
<dbReference type="InterPro" id="IPR036188">
    <property type="entry name" value="FAD/NAD-bd_sf"/>
</dbReference>
<dbReference type="Gene3D" id="3.50.50.60">
    <property type="entry name" value="FAD/NAD(P)-binding domain"/>
    <property type="match status" value="2"/>
</dbReference>
<dbReference type="KEGG" id="cstr:CBE89_03550"/>
<dbReference type="InterPro" id="IPR002937">
    <property type="entry name" value="Amino_oxidase"/>
</dbReference>
<dbReference type="PANTHER" id="PTHR43734:SF1">
    <property type="entry name" value="PHYTOENE DESATURASE"/>
    <property type="match status" value="1"/>
</dbReference>
<dbReference type="InterPro" id="IPR014105">
    <property type="entry name" value="Carotenoid/retinoid_OxRdtase"/>
</dbReference>
<name>A0A2Z2IX28_CORST</name>
<evidence type="ECO:0000313" key="6">
    <source>
        <dbReference type="EMBL" id="ART20669.1"/>
    </source>
</evidence>
<proteinExistence type="inferred from homology"/>